<organism evidence="2 3">
    <name type="scientific">Actinokineospora cianjurensis</name>
    <dbReference type="NCBI Taxonomy" id="585224"/>
    <lineage>
        <taxon>Bacteria</taxon>
        <taxon>Bacillati</taxon>
        <taxon>Actinomycetota</taxon>
        <taxon>Actinomycetes</taxon>
        <taxon>Pseudonocardiales</taxon>
        <taxon>Pseudonocardiaceae</taxon>
        <taxon>Actinokineospora</taxon>
    </lineage>
</organism>
<feature type="compositionally biased region" description="Basic residues" evidence="1">
    <location>
        <begin position="121"/>
        <end position="139"/>
    </location>
</feature>
<comment type="caution">
    <text evidence="2">The sequence shown here is derived from an EMBL/GenBank/DDBJ whole genome shotgun (WGS) entry which is preliminary data.</text>
</comment>
<dbReference type="AlphaFoldDB" id="A0A421B279"/>
<dbReference type="EMBL" id="RCDD01000003">
    <property type="protein sequence ID" value="RLK58470.1"/>
    <property type="molecule type" value="Genomic_DNA"/>
</dbReference>
<dbReference type="Proteomes" id="UP000282454">
    <property type="component" value="Unassembled WGS sequence"/>
</dbReference>
<evidence type="ECO:0000313" key="2">
    <source>
        <dbReference type="EMBL" id="RLK58470.1"/>
    </source>
</evidence>
<reference evidence="2 3" key="1">
    <citation type="submission" date="2018-10" db="EMBL/GenBank/DDBJ databases">
        <title>Genomic Encyclopedia of Archaeal and Bacterial Type Strains, Phase II (KMG-II): from individual species to whole genera.</title>
        <authorList>
            <person name="Goeker M."/>
        </authorList>
    </citation>
    <scope>NUCLEOTIDE SEQUENCE [LARGE SCALE GENOMIC DNA]</scope>
    <source>
        <strain evidence="2 3">DSM 45657</strain>
    </source>
</reference>
<evidence type="ECO:0000256" key="1">
    <source>
        <dbReference type="SAM" id="MobiDB-lite"/>
    </source>
</evidence>
<feature type="region of interest" description="Disordered" evidence="1">
    <location>
        <begin position="85"/>
        <end position="139"/>
    </location>
</feature>
<sequence>MDSPPEQVHVRRVAYEDRYPPGTDLHDAVYEDLRRYCAIFGLTFTPLDAWFFTGQRWRWWNYSAAWEQTLVRGVRASVSATRLPVDEAARRKQGQLRSPRPIPPGPGRRHWNDVLSGMTRRERRRARQQRRAQRRRAPR</sequence>
<gene>
    <name evidence="2" type="ORF">CLV68_4576</name>
</gene>
<proteinExistence type="predicted"/>
<evidence type="ECO:0000313" key="3">
    <source>
        <dbReference type="Proteomes" id="UP000282454"/>
    </source>
</evidence>
<protein>
    <submittedName>
        <fullName evidence="2">Uncharacterized protein</fullName>
    </submittedName>
</protein>
<name>A0A421B279_9PSEU</name>
<accession>A0A421B279</accession>
<keyword evidence="3" id="KW-1185">Reference proteome</keyword>